<sequence length="309" mass="33224">MKEYVLGLNGLHCNACEKIIDRVAAQNNASVKDIDERSGFVTITCEESTIGKLKKELELKGFTERRGEVKGPRGDFGRVKDYLFSILSAAPETYVESRLLNYSLASFVLLMLAGIMISFFAAGAIQNFASYVPFFFLSIVFSIIVVFSYNHMLAYKETISCTVGMMVGMTVGMIIGFMSGALIGVTNGMFAGSIVGILLGIGTGVSIGRHCGVMGAMEGIMAGFMAGIMGAMTSVMLISDNLVAFLYIAFVICAIVLFGLSYMMFRETGSAANDALKTGLLKFLATAALFNVFMILIMVFGPKSALAYL</sequence>
<reference evidence="3" key="1">
    <citation type="journal article" date="2020" name="bioRxiv">
        <title>A rank-normalized archaeal taxonomy based on genome phylogeny resolves widespread incomplete and uneven classifications.</title>
        <authorList>
            <person name="Rinke C."/>
            <person name="Chuvochina M."/>
            <person name="Mussig A.J."/>
            <person name="Chaumeil P.-A."/>
            <person name="Waite D.W."/>
            <person name="Whitman W.B."/>
            <person name="Parks D.H."/>
            <person name="Hugenholtz P."/>
        </authorList>
    </citation>
    <scope>NUCLEOTIDE SEQUENCE [LARGE SCALE GENOMIC DNA]</scope>
</reference>
<evidence type="ECO:0000313" key="3">
    <source>
        <dbReference type="Proteomes" id="UP000577419"/>
    </source>
</evidence>
<protein>
    <recommendedName>
        <fullName evidence="4">HMA domain-containing protein</fullName>
    </recommendedName>
</protein>
<proteinExistence type="predicted"/>
<evidence type="ECO:0000313" key="2">
    <source>
        <dbReference type="EMBL" id="HIH08455.1"/>
    </source>
</evidence>
<feature type="transmembrane region" description="Helical" evidence="1">
    <location>
        <begin position="131"/>
        <end position="149"/>
    </location>
</feature>
<feature type="transmembrane region" description="Helical" evidence="1">
    <location>
        <begin position="219"/>
        <end position="238"/>
    </location>
</feature>
<organism evidence="2 3">
    <name type="scientific">Candidatus Iainarchaeum sp</name>
    <dbReference type="NCBI Taxonomy" id="3101447"/>
    <lineage>
        <taxon>Archaea</taxon>
        <taxon>Candidatus Iainarchaeota</taxon>
        <taxon>Candidatus Iainarchaeia</taxon>
        <taxon>Candidatus Iainarchaeales</taxon>
        <taxon>Candidatus Iainarchaeaceae</taxon>
        <taxon>Candidatus Iainarchaeum</taxon>
    </lineage>
</organism>
<feature type="transmembrane region" description="Helical" evidence="1">
    <location>
        <begin position="244"/>
        <end position="263"/>
    </location>
</feature>
<accession>A0A7J4IW36</accession>
<feature type="transmembrane region" description="Helical" evidence="1">
    <location>
        <begin position="161"/>
        <end position="183"/>
    </location>
</feature>
<evidence type="ECO:0000256" key="1">
    <source>
        <dbReference type="SAM" id="Phobius"/>
    </source>
</evidence>
<dbReference type="Proteomes" id="UP000577419">
    <property type="component" value="Unassembled WGS sequence"/>
</dbReference>
<gene>
    <name evidence="2" type="ORF">HA237_03730</name>
</gene>
<evidence type="ECO:0008006" key="4">
    <source>
        <dbReference type="Google" id="ProtNLM"/>
    </source>
</evidence>
<dbReference type="AlphaFoldDB" id="A0A7J4IW36"/>
<name>A0A7J4IW36_9ARCH</name>
<keyword evidence="1" id="KW-1133">Transmembrane helix</keyword>
<comment type="caution">
    <text evidence="2">The sequence shown here is derived from an EMBL/GenBank/DDBJ whole genome shotgun (WGS) entry which is preliminary data.</text>
</comment>
<feature type="transmembrane region" description="Helical" evidence="1">
    <location>
        <begin position="189"/>
        <end position="207"/>
    </location>
</feature>
<dbReference type="EMBL" id="DUFG01000018">
    <property type="protein sequence ID" value="HIH08455.1"/>
    <property type="molecule type" value="Genomic_DNA"/>
</dbReference>
<keyword evidence="1" id="KW-0472">Membrane</keyword>
<keyword evidence="1" id="KW-0812">Transmembrane</keyword>
<feature type="transmembrane region" description="Helical" evidence="1">
    <location>
        <begin position="283"/>
        <end position="301"/>
    </location>
</feature>
<feature type="transmembrane region" description="Helical" evidence="1">
    <location>
        <begin position="104"/>
        <end position="125"/>
    </location>
</feature>